<accession>A0ABT1JBV6</accession>
<evidence type="ECO:0000313" key="1">
    <source>
        <dbReference type="EMBL" id="MCP2329928.1"/>
    </source>
</evidence>
<name>A0ABT1JBV6_ACTCY</name>
<dbReference type="EMBL" id="AUBJ02000001">
    <property type="protein sequence ID" value="MCP2329928.1"/>
    <property type="molecule type" value="Genomic_DNA"/>
</dbReference>
<protein>
    <submittedName>
        <fullName evidence="1">Uncharacterized protein</fullName>
    </submittedName>
</protein>
<proteinExistence type="predicted"/>
<reference evidence="1 2" key="2">
    <citation type="submission" date="2022-06" db="EMBL/GenBank/DDBJ databases">
        <title>Genomic Encyclopedia of Type Strains, Phase I: the one thousand microbial genomes (KMG-I) project.</title>
        <authorList>
            <person name="Kyrpides N."/>
        </authorList>
    </citation>
    <scope>NUCLEOTIDE SEQUENCE [LARGE SCALE GENOMIC DNA]</scope>
    <source>
        <strain evidence="1 2">DSM 43889</strain>
    </source>
</reference>
<comment type="caution">
    <text evidence="1">The sequence shown here is derived from an EMBL/GenBank/DDBJ whole genome shotgun (WGS) entry which is preliminary data.</text>
</comment>
<sequence>MRSACLCPRIWIRELTRHAVVPTVLMEVRPRMSVDMAVGTETTSDTPPTTPFTVVWSRGHAYVLEDAPGRARWVGVDDRGRALTLTNAQLQRRGWSRTSS</sequence>
<dbReference type="Proteomes" id="UP000791080">
    <property type="component" value="Unassembled WGS sequence"/>
</dbReference>
<gene>
    <name evidence="1" type="ORF">G443_000198</name>
</gene>
<reference evidence="1 2" key="1">
    <citation type="submission" date="2013-07" db="EMBL/GenBank/DDBJ databases">
        <authorList>
            <consortium name="DOE Joint Genome Institute"/>
            <person name="Reeve W."/>
            <person name="Huntemann M."/>
            <person name="Han J."/>
            <person name="Chen A."/>
            <person name="Kyrpides N."/>
            <person name="Mavromatis K."/>
            <person name="Markowitz V."/>
            <person name="Palaniappan K."/>
            <person name="Ivanova N."/>
            <person name="Schaumberg A."/>
            <person name="Pati A."/>
            <person name="Liolios K."/>
            <person name="Nordberg H.P."/>
            <person name="Cantor M.N."/>
            <person name="Hua S.X."/>
            <person name="Woyke T."/>
        </authorList>
    </citation>
    <scope>NUCLEOTIDE SEQUENCE [LARGE SCALE GENOMIC DNA]</scope>
    <source>
        <strain evidence="1 2">DSM 43889</strain>
    </source>
</reference>
<organism evidence="1 2">
    <name type="scientific">Actinoalloteichus caeruleus DSM 43889</name>
    <dbReference type="NCBI Taxonomy" id="1120930"/>
    <lineage>
        <taxon>Bacteria</taxon>
        <taxon>Bacillati</taxon>
        <taxon>Actinomycetota</taxon>
        <taxon>Actinomycetes</taxon>
        <taxon>Pseudonocardiales</taxon>
        <taxon>Pseudonocardiaceae</taxon>
        <taxon>Actinoalloteichus</taxon>
        <taxon>Actinoalloteichus cyanogriseus</taxon>
    </lineage>
</organism>
<evidence type="ECO:0000313" key="2">
    <source>
        <dbReference type="Proteomes" id="UP000791080"/>
    </source>
</evidence>
<keyword evidence="2" id="KW-1185">Reference proteome</keyword>